<feature type="region of interest" description="Disordered" evidence="1">
    <location>
        <begin position="8"/>
        <end position="30"/>
    </location>
</feature>
<sequence length="114" mass="12387">ALCLGTRRSAKQVKQTTHTTSPGTREFAPSLEFGVHPTTDFRFTHGANHGLGNVFIYVSRNGPTFTGMGYRSLHGKFADEGDKASQGKLVDHQFDYFVPDKAGGLSQAGQSRLN</sequence>
<proteinExistence type="predicted"/>
<feature type="compositionally biased region" description="Polar residues" evidence="1">
    <location>
        <begin position="12"/>
        <end position="23"/>
    </location>
</feature>
<accession>A0ABN8S2E1</accession>
<protein>
    <submittedName>
        <fullName evidence="2">Uncharacterized protein</fullName>
    </submittedName>
</protein>
<evidence type="ECO:0000313" key="2">
    <source>
        <dbReference type="EMBL" id="CAH3185872.1"/>
    </source>
</evidence>
<reference evidence="2 3" key="1">
    <citation type="submission" date="2022-05" db="EMBL/GenBank/DDBJ databases">
        <authorList>
            <consortium name="Genoscope - CEA"/>
            <person name="William W."/>
        </authorList>
    </citation>
    <scope>NUCLEOTIDE SEQUENCE [LARGE SCALE GENOMIC DNA]</scope>
</reference>
<gene>
    <name evidence="2" type="ORF">PLOB_00033473</name>
</gene>
<name>A0ABN8S2E1_9CNID</name>
<keyword evidence="3" id="KW-1185">Reference proteome</keyword>
<feature type="non-terminal residue" evidence="2">
    <location>
        <position position="1"/>
    </location>
</feature>
<evidence type="ECO:0000313" key="3">
    <source>
        <dbReference type="Proteomes" id="UP001159405"/>
    </source>
</evidence>
<evidence type="ECO:0000256" key="1">
    <source>
        <dbReference type="SAM" id="MobiDB-lite"/>
    </source>
</evidence>
<comment type="caution">
    <text evidence="2">The sequence shown here is derived from an EMBL/GenBank/DDBJ whole genome shotgun (WGS) entry which is preliminary data.</text>
</comment>
<organism evidence="2 3">
    <name type="scientific">Porites lobata</name>
    <dbReference type="NCBI Taxonomy" id="104759"/>
    <lineage>
        <taxon>Eukaryota</taxon>
        <taxon>Metazoa</taxon>
        <taxon>Cnidaria</taxon>
        <taxon>Anthozoa</taxon>
        <taxon>Hexacorallia</taxon>
        <taxon>Scleractinia</taxon>
        <taxon>Fungiina</taxon>
        <taxon>Poritidae</taxon>
        <taxon>Porites</taxon>
    </lineage>
</organism>
<dbReference type="Proteomes" id="UP001159405">
    <property type="component" value="Unassembled WGS sequence"/>
</dbReference>
<dbReference type="EMBL" id="CALNXK010000449">
    <property type="protein sequence ID" value="CAH3185872.1"/>
    <property type="molecule type" value="Genomic_DNA"/>
</dbReference>